<dbReference type="EMBL" id="JACKVH010000030">
    <property type="protein sequence ID" value="MCV7382061.1"/>
    <property type="molecule type" value="Genomic_DNA"/>
</dbReference>
<dbReference type="PROSITE" id="PS50893">
    <property type="entry name" value="ABC_TRANSPORTER_2"/>
    <property type="match status" value="1"/>
</dbReference>
<reference evidence="6" key="3">
    <citation type="journal article" date="2022" name="BMC Genomics">
        <title>Comparative genome analysis of mycobacteria focusing on tRNA and non-coding RNA.</title>
        <authorList>
            <person name="Behra P.R.K."/>
            <person name="Pettersson B.M.F."/>
            <person name="Ramesh M."/>
            <person name="Das S."/>
            <person name="Dasgupta S."/>
            <person name="Kirsebom L.A."/>
        </authorList>
    </citation>
    <scope>NUCLEOTIDE SEQUENCE</scope>
    <source>
        <strain evidence="6">CCUG 55640</strain>
    </source>
</reference>
<dbReference type="Pfam" id="PF00005">
    <property type="entry name" value="ABC_tran"/>
    <property type="match status" value="1"/>
</dbReference>
<evidence type="ECO:0000313" key="7">
    <source>
        <dbReference type="EMBL" id="OQZ88742.1"/>
    </source>
</evidence>
<accession>A0AA42C126</accession>
<dbReference type="RefSeq" id="WP_083139958.1">
    <property type="nucleotide sequence ID" value="NZ_JACKVH010000030.1"/>
</dbReference>
<reference evidence="6" key="2">
    <citation type="submission" date="2020-07" db="EMBL/GenBank/DDBJ databases">
        <authorList>
            <person name="Pettersson B.M.F."/>
            <person name="Behra P.R.K."/>
            <person name="Ramesh M."/>
            <person name="Das S."/>
            <person name="Dasgupta S."/>
            <person name="Kirsebom L.A."/>
        </authorList>
    </citation>
    <scope>NUCLEOTIDE SEQUENCE</scope>
    <source>
        <strain evidence="6">CCUG 55640</strain>
    </source>
</reference>
<comment type="similarity">
    <text evidence="1">Belongs to the ABC transporter superfamily.</text>
</comment>
<proteinExistence type="inferred from homology"/>
<protein>
    <submittedName>
        <fullName evidence="6 7">ABC transporter ATP-binding protein</fullName>
    </submittedName>
</protein>
<evidence type="ECO:0000259" key="5">
    <source>
        <dbReference type="PROSITE" id="PS50893"/>
    </source>
</evidence>
<dbReference type="InterPro" id="IPR003593">
    <property type="entry name" value="AAA+_ATPase"/>
</dbReference>
<sequence>MRVEAVRSVGQHAHTVALRGARLAFGDRVLWDHLDLSVSPGEFVAVLGPNGSGKTSLLKVLLGQLSLSAGAALVGGRPVASGSESIGYVPQHRPIDHDVMLRGRDLVRLGVDGGRWGAVPLRPADRARRRAAVREALRQVNGERLADVRAGVMSGGELQRVRIAQALVGDPMLLLCDEPLLTLDPANARLVAALIDRRRRDAGTTVIVVTHEINPILAYVDRLLYLVDGRFRVGAVEQVMTSETLSALYRADIEVVKVRDRYVVVGEPGDVVGGGGR</sequence>
<dbReference type="InterPro" id="IPR003439">
    <property type="entry name" value="ABC_transporter-like_ATP-bd"/>
</dbReference>
<dbReference type="PANTHER" id="PTHR42734">
    <property type="entry name" value="METAL TRANSPORT SYSTEM ATP-BINDING PROTEIN TM_0124-RELATED"/>
    <property type="match status" value="1"/>
</dbReference>
<dbReference type="Proteomes" id="UP000192319">
    <property type="component" value="Unassembled WGS sequence"/>
</dbReference>
<keyword evidence="4 6" id="KW-0067">ATP-binding</keyword>
<dbReference type="GO" id="GO:0005524">
    <property type="term" value="F:ATP binding"/>
    <property type="evidence" value="ECO:0007669"/>
    <property type="project" value="UniProtKB-KW"/>
</dbReference>
<dbReference type="Gene3D" id="3.40.50.300">
    <property type="entry name" value="P-loop containing nucleotide triphosphate hydrolases"/>
    <property type="match status" value="1"/>
</dbReference>
<organism evidence="6 9">
    <name type="scientific">Mycobacterium alsense</name>
    <dbReference type="NCBI Taxonomy" id="324058"/>
    <lineage>
        <taxon>Bacteria</taxon>
        <taxon>Bacillati</taxon>
        <taxon>Actinomycetota</taxon>
        <taxon>Actinomycetes</taxon>
        <taxon>Mycobacteriales</taxon>
        <taxon>Mycobacteriaceae</taxon>
        <taxon>Mycobacterium</taxon>
    </lineage>
</organism>
<dbReference type="GO" id="GO:0016887">
    <property type="term" value="F:ATP hydrolysis activity"/>
    <property type="evidence" value="ECO:0007669"/>
    <property type="project" value="InterPro"/>
</dbReference>
<evidence type="ECO:0000313" key="9">
    <source>
        <dbReference type="Proteomes" id="UP001141650"/>
    </source>
</evidence>
<dbReference type="AlphaFoldDB" id="A0AA42C126"/>
<dbReference type="SMART" id="SM00382">
    <property type="entry name" value="AAA"/>
    <property type="match status" value="1"/>
</dbReference>
<dbReference type="InterPro" id="IPR050153">
    <property type="entry name" value="Metal_Ion_Import_ABC"/>
</dbReference>
<dbReference type="SUPFAM" id="SSF52540">
    <property type="entry name" value="P-loop containing nucleoside triphosphate hydrolases"/>
    <property type="match status" value="1"/>
</dbReference>
<evidence type="ECO:0000256" key="4">
    <source>
        <dbReference type="ARBA" id="ARBA00022840"/>
    </source>
</evidence>
<evidence type="ECO:0000256" key="3">
    <source>
        <dbReference type="ARBA" id="ARBA00022741"/>
    </source>
</evidence>
<gene>
    <name evidence="7" type="ORF">BST11_21145</name>
    <name evidence="6" type="ORF">H7K38_25945</name>
</gene>
<reference evidence="7 8" key="1">
    <citation type="submission" date="2017-02" db="EMBL/GenBank/DDBJ databases">
        <title>The new phylogeny of genus Mycobacterium.</title>
        <authorList>
            <person name="Tortoli E."/>
            <person name="Trovato A."/>
            <person name="Cirillo D.M."/>
        </authorList>
    </citation>
    <scope>NUCLEOTIDE SEQUENCE [LARGE SCALE GENOMIC DNA]</scope>
    <source>
        <strain evidence="7 8">DSM 45230</strain>
    </source>
</reference>
<dbReference type="PROSITE" id="PS00211">
    <property type="entry name" value="ABC_TRANSPORTER_1"/>
    <property type="match status" value="1"/>
</dbReference>
<evidence type="ECO:0000256" key="1">
    <source>
        <dbReference type="ARBA" id="ARBA00005417"/>
    </source>
</evidence>
<dbReference type="EMBL" id="MVHD01000047">
    <property type="protein sequence ID" value="OQZ88742.1"/>
    <property type="molecule type" value="Genomic_DNA"/>
</dbReference>
<name>A0AA42C126_9MYCO</name>
<keyword evidence="2" id="KW-0813">Transport</keyword>
<dbReference type="InterPro" id="IPR027417">
    <property type="entry name" value="P-loop_NTPase"/>
</dbReference>
<comment type="caution">
    <text evidence="6">The sequence shown here is derived from an EMBL/GenBank/DDBJ whole genome shotgun (WGS) entry which is preliminary data.</text>
</comment>
<evidence type="ECO:0000313" key="8">
    <source>
        <dbReference type="Proteomes" id="UP000192319"/>
    </source>
</evidence>
<keyword evidence="8" id="KW-1185">Reference proteome</keyword>
<dbReference type="PANTHER" id="PTHR42734:SF5">
    <property type="entry name" value="IRON TRANSPORT SYSTEM ATP-BINDING PROTEIN HI_0361-RELATED"/>
    <property type="match status" value="1"/>
</dbReference>
<dbReference type="Proteomes" id="UP001141650">
    <property type="component" value="Unassembled WGS sequence"/>
</dbReference>
<evidence type="ECO:0000313" key="6">
    <source>
        <dbReference type="EMBL" id="MCV7382061.1"/>
    </source>
</evidence>
<feature type="domain" description="ABC transporter" evidence="5">
    <location>
        <begin position="1"/>
        <end position="253"/>
    </location>
</feature>
<evidence type="ECO:0000256" key="2">
    <source>
        <dbReference type="ARBA" id="ARBA00022448"/>
    </source>
</evidence>
<keyword evidence="3" id="KW-0547">Nucleotide-binding</keyword>
<dbReference type="InterPro" id="IPR017871">
    <property type="entry name" value="ABC_transporter-like_CS"/>
</dbReference>